<reference evidence="3" key="1">
    <citation type="submission" date="2021-02" db="EMBL/GenBank/DDBJ databases">
        <title>Comparative genomics reveals that relaxation of natural selection precedes convergent phenotypic evolution of cavefish.</title>
        <authorList>
            <person name="Peng Z."/>
        </authorList>
    </citation>
    <scope>NUCLEOTIDE SEQUENCE</scope>
    <source>
        <tissue evidence="3">Muscle</tissue>
    </source>
</reference>
<dbReference type="CDD" id="cd00882">
    <property type="entry name" value="Ras_like_GTPase"/>
    <property type="match status" value="1"/>
</dbReference>
<sequence length="445" mass="49424">SAVVSGLSKQQEKKLRSMFCQSKLSLLFKASVHGYSADSFHQKCDRQGPTVVVAYNNSGYVFGAFTSSDYAQTGKDIVDDKAFLFSFNCNVNNNDPLRVVSGNPQCAFNDGNTGPNFGSLAFLHNNTATVNSNPGIYQFDPQQMHGNNLELTELEVYRVEDFGGLMDKPWRRFLWNFERREEILCSVSEWKPSLKSVKQARILLVGPVGAGKSSFFNSINSVFKGYVSTQANTGTAGSSLTTQFRTYCIKPSSGVSHIPFTLCDTMGLEEGLNAGLDVDDFYNILKGHIADRYQFNSSMPIQSGTPCFINSPGLKEKIHCVAYVIDTCKVKLLSDKMIDKFAAFRRKTNQLSVPQLVLMTKVDEACPLVAEDVKNVYQSHYINRMMEEVSARLGVSLSAVVPIKNYSKELDIDPQTDILLLNAVIQMLRAAEGYFDDLYNVEESA</sequence>
<name>A0A9W7WXZ9_TRIRA</name>
<dbReference type="PANTHER" id="PTHR14241">
    <property type="entry name" value="INTERFERON-INDUCED PROTEIN 44"/>
    <property type="match status" value="1"/>
</dbReference>
<protein>
    <recommendedName>
        <fullName evidence="2">TLDc domain-containing protein</fullName>
    </recommendedName>
</protein>
<dbReference type="AlphaFoldDB" id="A0A9W7WXZ9"/>
<dbReference type="EMBL" id="JAFHDT010000005">
    <property type="protein sequence ID" value="KAI7810304.1"/>
    <property type="molecule type" value="Genomic_DNA"/>
</dbReference>
<dbReference type="InterPro" id="IPR027417">
    <property type="entry name" value="P-loop_NTPase"/>
</dbReference>
<organism evidence="3 4">
    <name type="scientific">Triplophysa rosa</name>
    <name type="common">Cave loach</name>
    <dbReference type="NCBI Taxonomy" id="992332"/>
    <lineage>
        <taxon>Eukaryota</taxon>
        <taxon>Metazoa</taxon>
        <taxon>Chordata</taxon>
        <taxon>Craniata</taxon>
        <taxon>Vertebrata</taxon>
        <taxon>Euteleostomi</taxon>
        <taxon>Actinopterygii</taxon>
        <taxon>Neopterygii</taxon>
        <taxon>Teleostei</taxon>
        <taxon>Ostariophysi</taxon>
        <taxon>Cypriniformes</taxon>
        <taxon>Nemacheilidae</taxon>
        <taxon>Triplophysa</taxon>
    </lineage>
</organism>
<comment type="similarity">
    <text evidence="1">Belongs to the IFI44 family.</text>
</comment>
<feature type="non-terminal residue" evidence="3">
    <location>
        <position position="445"/>
    </location>
</feature>
<comment type="caution">
    <text evidence="3">The sequence shown here is derived from an EMBL/GenBank/DDBJ whole genome shotgun (WGS) entry which is preliminary data.</text>
</comment>
<dbReference type="Gene3D" id="3.40.50.300">
    <property type="entry name" value="P-loop containing nucleotide triphosphate hydrolases"/>
    <property type="match status" value="1"/>
</dbReference>
<evidence type="ECO:0000259" key="2">
    <source>
        <dbReference type="PROSITE" id="PS51886"/>
    </source>
</evidence>
<dbReference type="PROSITE" id="PS51886">
    <property type="entry name" value="TLDC"/>
    <property type="match status" value="1"/>
</dbReference>
<dbReference type="PANTHER" id="PTHR14241:SF19">
    <property type="entry name" value="INTERFERON-INDUCED PROTEIN 44-LIKE ISOFORM X1-RELATED"/>
    <property type="match status" value="1"/>
</dbReference>
<evidence type="ECO:0000313" key="3">
    <source>
        <dbReference type="EMBL" id="KAI7810304.1"/>
    </source>
</evidence>
<dbReference type="Pfam" id="PF07534">
    <property type="entry name" value="TLD"/>
    <property type="match status" value="1"/>
</dbReference>
<evidence type="ECO:0000256" key="1">
    <source>
        <dbReference type="ARBA" id="ARBA00009243"/>
    </source>
</evidence>
<evidence type="ECO:0000313" key="4">
    <source>
        <dbReference type="Proteomes" id="UP001059041"/>
    </source>
</evidence>
<accession>A0A9W7WXZ9</accession>
<dbReference type="SUPFAM" id="SSF52540">
    <property type="entry name" value="P-loop containing nucleoside triphosphate hydrolases"/>
    <property type="match status" value="1"/>
</dbReference>
<gene>
    <name evidence="3" type="ORF">IRJ41_023974</name>
</gene>
<dbReference type="SMART" id="SM00584">
    <property type="entry name" value="TLDc"/>
    <property type="match status" value="1"/>
</dbReference>
<dbReference type="GO" id="GO:0006955">
    <property type="term" value="P:immune response"/>
    <property type="evidence" value="ECO:0007669"/>
    <property type="project" value="TreeGrafter"/>
</dbReference>
<keyword evidence="4" id="KW-1185">Reference proteome</keyword>
<dbReference type="InterPro" id="IPR006571">
    <property type="entry name" value="TLDc_dom"/>
</dbReference>
<dbReference type="Proteomes" id="UP001059041">
    <property type="component" value="Linkage Group LG5"/>
</dbReference>
<proteinExistence type="inferred from homology"/>
<feature type="domain" description="TLDc" evidence="2">
    <location>
        <begin position="1"/>
        <end position="160"/>
    </location>
</feature>